<feature type="chain" id="PRO_5046989184" evidence="1">
    <location>
        <begin position="23"/>
        <end position="180"/>
    </location>
</feature>
<evidence type="ECO:0000256" key="1">
    <source>
        <dbReference type="SAM" id="SignalP"/>
    </source>
</evidence>
<organism evidence="2 3">
    <name type="scientific">Sphaerisporangium corydalis</name>
    <dbReference type="NCBI Taxonomy" id="1441875"/>
    <lineage>
        <taxon>Bacteria</taxon>
        <taxon>Bacillati</taxon>
        <taxon>Actinomycetota</taxon>
        <taxon>Actinomycetes</taxon>
        <taxon>Streptosporangiales</taxon>
        <taxon>Streptosporangiaceae</taxon>
        <taxon>Sphaerisporangium</taxon>
    </lineage>
</organism>
<sequence length="180" mass="19781">MKTFTKPTAAFLRATAVTATLAATILAGTAAADAATTTPKFKPPTTYGTSFQSDPHHDFTKRISPRHDGILRGWVTYYRAGEAEYEPIRWKKDKSGNTEGWFVGPPEGDSTAYRSRLSSKATFYSALNCNGDDVTANRKGVGTKRCSHKALIRFVKAKHNPALITIVKGKIIKIREIYTP</sequence>
<dbReference type="Proteomes" id="UP001595891">
    <property type="component" value="Unassembled WGS sequence"/>
</dbReference>
<accession>A0ABV9EP90</accession>
<proteinExistence type="predicted"/>
<name>A0ABV9EP90_9ACTN</name>
<comment type="caution">
    <text evidence="2">The sequence shown here is derived from an EMBL/GenBank/DDBJ whole genome shotgun (WGS) entry which is preliminary data.</text>
</comment>
<keyword evidence="3" id="KW-1185">Reference proteome</keyword>
<protein>
    <submittedName>
        <fullName evidence="2">Uncharacterized protein</fullName>
    </submittedName>
</protein>
<dbReference type="EMBL" id="JBHSFN010000033">
    <property type="protein sequence ID" value="MFC4591497.1"/>
    <property type="molecule type" value="Genomic_DNA"/>
</dbReference>
<dbReference type="RefSeq" id="WP_262847192.1">
    <property type="nucleotide sequence ID" value="NZ_JANZYP010000059.1"/>
</dbReference>
<keyword evidence="1" id="KW-0732">Signal</keyword>
<evidence type="ECO:0000313" key="3">
    <source>
        <dbReference type="Proteomes" id="UP001595891"/>
    </source>
</evidence>
<evidence type="ECO:0000313" key="2">
    <source>
        <dbReference type="EMBL" id="MFC4591497.1"/>
    </source>
</evidence>
<feature type="signal peptide" evidence="1">
    <location>
        <begin position="1"/>
        <end position="22"/>
    </location>
</feature>
<reference evidence="3" key="1">
    <citation type="journal article" date="2019" name="Int. J. Syst. Evol. Microbiol.">
        <title>The Global Catalogue of Microorganisms (GCM) 10K type strain sequencing project: providing services to taxonomists for standard genome sequencing and annotation.</title>
        <authorList>
            <consortium name="The Broad Institute Genomics Platform"/>
            <consortium name="The Broad Institute Genome Sequencing Center for Infectious Disease"/>
            <person name="Wu L."/>
            <person name="Ma J."/>
        </authorList>
    </citation>
    <scope>NUCLEOTIDE SEQUENCE [LARGE SCALE GENOMIC DNA]</scope>
    <source>
        <strain evidence="3">CCUG 49560</strain>
    </source>
</reference>
<gene>
    <name evidence="2" type="ORF">ACFO8L_35760</name>
</gene>